<dbReference type="RefSeq" id="WP_085313496.1">
    <property type="nucleotide sequence ID" value="NZ_CP020746.1"/>
</dbReference>
<geneLocation type="plasmid" evidence="1 2">
    <name>unnamed3</name>
</geneLocation>
<protein>
    <submittedName>
        <fullName evidence="1">Vacuolar protein-sorting protein 36</fullName>
    </submittedName>
</protein>
<gene>
    <name evidence="1" type="ORF">B7492_32620</name>
</gene>
<organism evidence="1 2">
    <name type="scientific">Bacillus mycoides</name>
    <dbReference type="NCBI Taxonomy" id="1405"/>
    <lineage>
        <taxon>Bacteria</taxon>
        <taxon>Bacillati</taxon>
        <taxon>Bacillota</taxon>
        <taxon>Bacilli</taxon>
        <taxon>Bacillales</taxon>
        <taxon>Bacillaceae</taxon>
        <taxon>Bacillus</taxon>
        <taxon>Bacillus cereus group</taxon>
    </lineage>
</organism>
<proteinExistence type="predicted"/>
<dbReference type="AlphaFoldDB" id="A0A1W6AJ70"/>
<dbReference type="EMBL" id="CP020746">
    <property type="protein sequence ID" value="ARJ25781.1"/>
    <property type="molecule type" value="Genomic_DNA"/>
</dbReference>
<accession>A0A1W6AJ70</accession>
<keyword evidence="1" id="KW-0614">Plasmid</keyword>
<reference evidence="1 2" key="1">
    <citation type="submission" date="2017-04" db="EMBL/GenBank/DDBJ databases">
        <title>The Characteristic of a Fine Plant Growth-Promoting Rhizobacteria Bacillus mycoides Gnyt1 and its Whole Genome Sequencing Analysis.</title>
        <authorList>
            <person name="Li J.H."/>
            <person name="Yao T."/>
        </authorList>
    </citation>
    <scope>NUCLEOTIDE SEQUENCE [LARGE SCALE GENOMIC DNA]</scope>
    <source>
        <strain evidence="1 2">Gnyt1</strain>
        <plasmid evidence="2">Plasmid unnamed3</plasmid>
    </source>
</reference>
<sequence>MGVAWQYFRQYEIVKHEENDFDYMIRYLDGDKLLLTYLTSGNLTGVFSSFNIDIPMYCEFDPPNSGVLELVSPIKIIKVCEKVIKILKEETNPEFTDSSNEEKWRLWGPDDLNNYKCDTIEDLNNRFIRQLICIQELSRQGFYFVKDID</sequence>
<name>A0A1W6AJ70_BACMY</name>
<evidence type="ECO:0000313" key="2">
    <source>
        <dbReference type="Proteomes" id="UP000192932"/>
    </source>
</evidence>
<dbReference type="Proteomes" id="UP000192932">
    <property type="component" value="Plasmid unnamed3"/>
</dbReference>
<evidence type="ECO:0000313" key="1">
    <source>
        <dbReference type="EMBL" id="ARJ25781.1"/>
    </source>
</evidence>